<dbReference type="InterPro" id="IPR008930">
    <property type="entry name" value="Terpenoid_cyclase/PrenylTrfase"/>
</dbReference>
<protein>
    <recommendedName>
        <fullName evidence="3">Squalene cyclase C-terminal domain-containing protein</fullName>
    </recommendedName>
</protein>
<dbReference type="Proteomes" id="UP000178744">
    <property type="component" value="Unassembled WGS sequence"/>
</dbReference>
<evidence type="ECO:0008006" key="3">
    <source>
        <dbReference type="Google" id="ProtNLM"/>
    </source>
</evidence>
<dbReference type="Gene3D" id="1.50.10.20">
    <property type="match status" value="1"/>
</dbReference>
<accession>A0A1G1Z4I7</accession>
<dbReference type="EMBL" id="MHIY01000023">
    <property type="protein sequence ID" value="OGY59558.1"/>
    <property type="molecule type" value="Genomic_DNA"/>
</dbReference>
<comment type="caution">
    <text evidence="1">The sequence shown here is derived from an EMBL/GenBank/DDBJ whole genome shotgun (WGS) entry which is preliminary data.</text>
</comment>
<reference evidence="1 2" key="1">
    <citation type="journal article" date="2016" name="Nat. Commun.">
        <title>Thousands of microbial genomes shed light on interconnected biogeochemical processes in an aquifer system.</title>
        <authorList>
            <person name="Anantharaman K."/>
            <person name="Brown C.T."/>
            <person name="Hug L.A."/>
            <person name="Sharon I."/>
            <person name="Castelle C.J."/>
            <person name="Probst A.J."/>
            <person name="Thomas B.C."/>
            <person name="Singh A."/>
            <person name="Wilkins M.J."/>
            <person name="Karaoz U."/>
            <person name="Brodie E.L."/>
            <person name="Williams K.H."/>
            <person name="Hubbard S.S."/>
            <person name="Banfield J.F."/>
        </authorList>
    </citation>
    <scope>NUCLEOTIDE SEQUENCE [LARGE SCALE GENOMIC DNA]</scope>
</reference>
<gene>
    <name evidence="1" type="ORF">A3B23_01215</name>
</gene>
<sequence>MPKLDSFIDKSIEENDYEFPYNRIYPGIYFISRFYKGQHAGRMIKLIMSKQKRNGKWENPLRTALAISSLINLANFGGMDLKQYKAQIEKGVAYLFSSQNKNGSWDAASFYFQMRTPAKTLYAGSASTTTALCIEALNKWQKETAGFAKSVRSVKPASQSKKISSAIVRMVKDGFRECGSELQEEARKTIRKILAGDKDKQIALLPLFFRMSLGENGQNISNELVIRLSAANVFGWIAYTIYDDFLDGTGKTNLLSVANVALRSSFQLFSSVLPAETGFGEFVKKIFNVIDSANSWEIMKCRSMKSIPNYGDRSQLANKSLGHALGPMAIMFALGYSNNSPEVKKLMSFFKYFIIARQLNDDAHDWEDDLKHGHINAVGAMIFKTKRPTDPADELSKEFWHKTIVEVCDIIFASTKQARRDLKDLSLIQDKTIFEKLLAPIDAAAEKALKERAETIAFIKTYKGS</sequence>
<proteinExistence type="predicted"/>
<organism evidence="1 2">
    <name type="scientific">Candidatus Colwellbacteria bacterium RIFCSPLOWO2_01_FULL_48_10</name>
    <dbReference type="NCBI Taxonomy" id="1797690"/>
    <lineage>
        <taxon>Bacteria</taxon>
        <taxon>Candidatus Colwelliibacteriota</taxon>
    </lineage>
</organism>
<evidence type="ECO:0000313" key="1">
    <source>
        <dbReference type="EMBL" id="OGY59558.1"/>
    </source>
</evidence>
<dbReference type="AlphaFoldDB" id="A0A1G1Z4I7"/>
<evidence type="ECO:0000313" key="2">
    <source>
        <dbReference type="Proteomes" id="UP000178744"/>
    </source>
</evidence>
<name>A0A1G1Z4I7_9BACT</name>
<dbReference type="SUPFAM" id="SSF48239">
    <property type="entry name" value="Terpenoid cyclases/Protein prenyltransferases"/>
    <property type="match status" value="1"/>
</dbReference>